<dbReference type="EMBL" id="KZ825027">
    <property type="protein sequence ID" value="RAH63911.1"/>
    <property type="molecule type" value="Genomic_DNA"/>
</dbReference>
<keyword evidence="2" id="KW-1185">Reference proteome</keyword>
<proteinExistence type="predicted"/>
<protein>
    <submittedName>
        <fullName evidence="1">Uncharacterized protein</fullName>
    </submittedName>
</protein>
<evidence type="ECO:0000313" key="1">
    <source>
        <dbReference type="EMBL" id="RAH63911.1"/>
    </source>
</evidence>
<organism evidence="1 2">
    <name type="scientific">Aspergillus aculeatinus CBS 121060</name>
    <dbReference type="NCBI Taxonomy" id="1448322"/>
    <lineage>
        <taxon>Eukaryota</taxon>
        <taxon>Fungi</taxon>
        <taxon>Dikarya</taxon>
        <taxon>Ascomycota</taxon>
        <taxon>Pezizomycotina</taxon>
        <taxon>Eurotiomycetes</taxon>
        <taxon>Eurotiomycetidae</taxon>
        <taxon>Eurotiales</taxon>
        <taxon>Aspergillaceae</taxon>
        <taxon>Aspergillus</taxon>
        <taxon>Aspergillus subgen. Circumdati</taxon>
    </lineage>
</organism>
<evidence type="ECO:0000313" key="2">
    <source>
        <dbReference type="Proteomes" id="UP000249661"/>
    </source>
</evidence>
<gene>
    <name evidence="1" type="ORF">BO66DRAFT_396606</name>
</gene>
<feature type="non-terminal residue" evidence="1">
    <location>
        <position position="66"/>
    </location>
</feature>
<accession>A0ACD1GR74</accession>
<dbReference type="Proteomes" id="UP000249661">
    <property type="component" value="Unassembled WGS sequence"/>
</dbReference>
<reference evidence="1" key="1">
    <citation type="submission" date="2018-02" db="EMBL/GenBank/DDBJ databases">
        <title>The genomes of Aspergillus section Nigri reveals drivers in fungal speciation.</title>
        <authorList>
            <consortium name="DOE Joint Genome Institute"/>
            <person name="Vesth T.C."/>
            <person name="Nybo J."/>
            <person name="Theobald S."/>
            <person name="Brandl J."/>
            <person name="Frisvad J.C."/>
            <person name="Nielsen K.F."/>
            <person name="Lyhne E.K."/>
            <person name="Kogle M.E."/>
            <person name="Kuo A."/>
            <person name="Riley R."/>
            <person name="Clum A."/>
            <person name="Nolan M."/>
            <person name="Lipzen A."/>
            <person name="Salamov A."/>
            <person name="Henrissat B."/>
            <person name="Wiebenga A."/>
            <person name="De vries R.P."/>
            <person name="Grigoriev I.V."/>
            <person name="Mortensen U.H."/>
            <person name="Andersen M.R."/>
            <person name="Baker S.E."/>
        </authorList>
    </citation>
    <scope>NUCLEOTIDE SEQUENCE</scope>
    <source>
        <strain evidence="1">CBS 121060</strain>
    </source>
</reference>
<sequence>MGKEVGERGLGCVEGWLWVLMGLGICGLLWNRGALGTWWCMRFVRMNGEVMDHGRKGWKYCGGGGG</sequence>
<name>A0ACD1GR74_9EURO</name>